<accession>A0AC61U6D5</accession>
<proteinExistence type="predicted"/>
<dbReference type="EMBL" id="CP087977">
    <property type="protein sequence ID" value="UUZ45605.1"/>
    <property type="molecule type" value="Genomic_DNA"/>
</dbReference>
<gene>
    <name evidence="1" type="ORF">LP422_05920</name>
</gene>
<organism evidence="1 2">
    <name type="scientific">Janibacter limosus</name>
    <dbReference type="NCBI Taxonomy" id="53458"/>
    <lineage>
        <taxon>Bacteria</taxon>
        <taxon>Bacillati</taxon>
        <taxon>Actinomycetota</taxon>
        <taxon>Actinomycetes</taxon>
        <taxon>Micrococcales</taxon>
        <taxon>Intrasporangiaceae</taxon>
        <taxon>Janibacter</taxon>
    </lineage>
</organism>
<name>A0AC61U6D5_9MICO</name>
<sequence>MTHVSRRHLAKGAAWTLPAVAIAASAPSPAASGNGSPGDDDPQPPVVVRASSFAQKCRGQAEVPGGWPKQGYRMVLTVSSPDAPAPQVISVVLGNGSTGTVPDIAPVQLSPGVWEYVVKAASSPSSLTITYTIGDGTTRTATIPASPHCGG</sequence>
<evidence type="ECO:0000313" key="1">
    <source>
        <dbReference type="EMBL" id="UUZ45605.1"/>
    </source>
</evidence>
<dbReference type="Proteomes" id="UP001059663">
    <property type="component" value="Chromosome"/>
</dbReference>
<reference evidence="1" key="1">
    <citation type="submission" date="2021-11" db="EMBL/GenBank/DDBJ databases">
        <title>Study of the species diversity of bacterial strains isolated from a unique natural object - Shulgan-Tash cave (Bashkiria).</title>
        <authorList>
            <person name="Sazanova A.L."/>
            <person name="Chirak E.R."/>
            <person name="Safronova V.I."/>
        </authorList>
    </citation>
    <scope>NUCLEOTIDE SEQUENCE</scope>
    <source>
        <strain evidence="1">P1</strain>
    </source>
</reference>
<evidence type="ECO:0000313" key="2">
    <source>
        <dbReference type="Proteomes" id="UP001059663"/>
    </source>
</evidence>
<protein>
    <submittedName>
        <fullName evidence="1">Uncharacterized protein</fullName>
    </submittedName>
</protein>